<sequence length="159" mass="17706">MINNVVLVGRLTRDADLRYTRSGSAVASFTVAVERPFTNAQGERETDFVSCVVWKKPAENLANFTRKGSMVAVAGRIQTRNYTGNDGKKVFVTEVVAENIQYLDSKKTNESRSDSSEGNHSQSNQNSSQGKNNGYQRQDEDPFEKNDSIDISDDDLPFD</sequence>
<dbReference type="AlphaFoldDB" id="A0A1G8VQP7"/>
<dbReference type="Pfam" id="PF00436">
    <property type="entry name" value="SSB"/>
    <property type="match status" value="1"/>
</dbReference>
<dbReference type="NCBIfam" id="TIGR00621">
    <property type="entry name" value="ssb"/>
    <property type="match status" value="1"/>
</dbReference>
<dbReference type="GO" id="GO:0006260">
    <property type="term" value="P:DNA replication"/>
    <property type="evidence" value="ECO:0007669"/>
    <property type="project" value="InterPro"/>
</dbReference>
<dbReference type="PANTHER" id="PTHR10302">
    <property type="entry name" value="SINGLE-STRANDED DNA-BINDING PROTEIN"/>
    <property type="match status" value="1"/>
</dbReference>
<evidence type="ECO:0000256" key="4">
    <source>
        <dbReference type="SAM" id="MobiDB-lite"/>
    </source>
</evidence>
<reference evidence="6" key="1">
    <citation type="submission" date="2016-10" db="EMBL/GenBank/DDBJ databases">
        <authorList>
            <person name="Varghese N."/>
            <person name="Submissions S."/>
        </authorList>
    </citation>
    <scope>NUCLEOTIDE SEQUENCE [LARGE SCALE GENOMIC DNA]</scope>
    <source>
        <strain evidence="6">DSM 19181</strain>
    </source>
</reference>
<proteinExistence type="inferred from homology"/>
<keyword evidence="6" id="KW-1185">Reference proteome</keyword>
<dbReference type="SUPFAM" id="SSF50249">
    <property type="entry name" value="Nucleic acid-binding proteins"/>
    <property type="match status" value="1"/>
</dbReference>
<dbReference type="Gene3D" id="2.40.50.140">
    <property type="entry name" value="Nucleic acid-binding proteins"/>
    <property type="match status" value="1"/>
</dbReference>
<dbReference type="FunFam" id="2.40.50.140:FF:000084">
    <property type="entry name" value="Single-stranded DNA-binding protein"/>
    <property type="match status" value="1"/>
</dbReference>
<feature type="compositionally biased region" description="Acidic residues" evidence="4">
    <location>
        <begin position="150"/>
        <end position="159"/>
    </location>
</feature>
<dbReference type="RefSeq" id="WP_091264368.1">
    <property type="nucleotide sequence ID" value="NZ_FNFK01000002.1"/>
</dbReference>
<keyword evidence="1 2" id="KW-0238">DNA-binding</keyword>
<accession>A0A1G8VQP7</accession>
<dbReference type="CDD" id="cd04496">
    <property type="entry name" value="SSB_OBF"/>
    <property type="match status" value="1"/>
</dbReference>
<dbReference type="GO" id="GO:0009295">
    <property type="term" value="C:nucleoid"/>
    <property type="evidence" value="ECO:0007669"/>
    <property type="project" value="TreeGrafter"/>
</dbReference>
<comment type="subunit">
    <text evidence="2">Homotetramer.</text>
</comment>
<dbReference type="PANTHER" id="PTHR10302:SF27">
    <property type="entry name" value="SINGLE-STRANDED DNA-BINDING PROTEIN"/>
    <property type="match status" value="1"/>
</dbReference>
<dbReference type="PROSITE" id="PS50935">
    <property type="entry name" value="SSB"/>
    <property type="match status" value="1"/>
</dbReference>
<evidence type="ECO:0000313" key="6">
    <source>
        <dbReference type="Proteomes" id="UP000199433"/>
    </source>
</evidence>
<protein>
    <recommendedName>
        <fullName evidence="2 3">Single-stranded DNA-binding protein</fullName>
        <shortName evidence="2">SSB</shortName>
    </recommendedName>
</protein>
<comment type="caution">
    <text evidence="2">Lacks conserved residue(s) required for the propagation of feature annotation.</text>
</comment>
<evidence type="ECO:0000313" key="5">
    <source>
        <dbReference type="EMBL" id="SDJ68438.1"/>
    </source>
</evidence>
<dbReference type="EMBL" id="FNFK01000002">
    <property type="protein sequence ID" value="SDJ68438.1"/>
    <property type="molecule type" value="Genomic_DNA"/>
</dbReference>
<dbReference type="HAMAP" id="MF_00984">
    <property type="entry name" value="SSB"/>
    <property type="match status" value="1"/>
</dbReference>
<feature type="compositionally biased region" description="Basic and acidic residues" evidence="4">
    <location>
        <begin position="104"/>
        <end position="117"/>
    </location>
</feature>
<feature type="compositionally biased region" description="Basic and acidic residues" evidence="4">
    <location>
        <begin position="137"/>
        <end position="148"/>
    </location>
</feature>
<evidence type="ECO:0000256" key="2">
    <source>
        <dbReference type="HAMAP-Rule" id="MF_00984"/>
    </source>
</evidence>
<gene>
    <name evidence="5" type="ORF">SAMN04488098_100267</name>
</gene>
<dbReference type="InterPro" id="IPR011344">
    <property type="entry name" value="ssDNA-bd"/>
</dbReference>
<organism evidence="5 6">
    <name type="scientific">Alkalibacterium thalassium</name>
    <dbReference type="NCBI Taxonomy" id="426701"/>
    <lineage>
        <taxon>Bacteria</taxon>
        <taxon>Bacillati</taxon>
        <taxon>Bacillota</taxon>
        <taxon>Bacilli</taxon>
        <taxon>Lactobacillales</taxon>
        <taxon>Carnobacteriaceae</taxon>
        <taxon>Alkalibacterium</taxon>
    </lineage>
</organism>
<dbReference type="STRING" id="426701.SAMN04488098_100267"/>
<dbReference type="Proteomes" id="UP000199433">
    <property type="component" value="Unassembled WGS sequence"/>
</dbReference>
<feature type="region of interest" description="Disordered" evidence="4">
    <location>
        <begin position="102"/>
        <end position="159"/>
    </location>
</feature>
<dbReference type="GO" id="GO:0003697">
    <property type="term" value="F:single-stranded DNA binding"/>
    <property type="evidence" value="ECO:0007669"/>
    <property type="project" value="UniProtKB-UniRule"/>
</dbReference>
<dbReference type="OrthoDB" id="9809878at2"/>
<dbReference type="InterPro" id="IPR000424">
    <property type="entry name" value="Primosome_PriB/ssb"/>
</dbReference>
<name>A0A1G8VQP7_9LACT</name>
<dbReference type="InterPro" id="IPR012340">
    <property type="entry name" value="NA-bd_OB-fold"/>
</dbReference>
<evidence type="ECO:0000256" key="3">
    <source>
        <dbReference type="PIRNR" id="PIRNR002070"/>
    </source>
</evidence>
<evidence type="ECO:0000256" key="1">
    <source>
        <dbReference type="ARBA" id="ARBA00023125"/>
    </source>
</evidence>
<feature type="compositionally biased region" description="Low complexity" evidence="4">
    <location>
        <begin position="118"/>
        <end position="134"/>
    </location>
</feature>
<dbReference type="PIRSF" id="PIRSF002070">
    <property type="entry name" value="SSB"/>
    <property type="match status" value="1"/>
</dbReference>